<dbReference type="InterPro" id="IPR001005">
    <property type="entry name" value="SANT/Myb"/>
</dbReference>
<evidence type="ECO:0000256" key="3">
    <source>
        <dbReference type="ARBA" id="ARBA00023242"/>
    </source>
</evidence>
<feature type="domain" description="Myb-like" evidence="5">
    <location>
        <begin position="628"/>
        <end position="679"/>
    </location>
</feature>
<dbReference type="PANTHER" id="PTHR46380:SF2">
    <property type="entry name" value="CYCLIN-D-BINDING MYB-LIKE TRANSCRIPTION FACTOR 1"/>
    <property type="match status" value="1"/>
</dbReference>
<feature type="region of interest" description="Disordered" evidence="4">
    <location>
        <begin position="310"/>
        <end position="339"/>
    </location>
</feature>
<dbReference type="InterPro" id="IPR009057">
    <property type="entry name" value="Homeodomain-like_sf"/>
</dbReference>
<feature type="region of interest" description="Disordered" evidence="4">
    <location>
        <begin position="788"/>
        <end position="836"/>
    </location>
</feature>
<evidence type="ECO:0000259" key="5">
    <source>
        <dbReference type="PROSITE" id="PS50090"/>
    </source>
</evidence>
<protein>
    <submittedName>
        <fullName evidence="7">SPOSA6832_00852-mRNA-1:cds</fullName>
    </submittedName>
</protein>
<feature type="domain" description="Myb-like" evidence="5">
    <location>
        <begin position="576"/>
        <end position="625"/>
    </location>
</feature>
<dbReference type="OrthoDB" id="39591at2759"/>
<dbReference type="AlphaFoldDB" id="A0A0D6EHU5"/>
<feature type="compositionally biased region" description="Basic and acidic residues" evidence="4">
    <location>
        <begin position="125"/>
        <end position="134"/>
    </location>
</feature>
<feature type="compositionally biased region" description="Basic and acidic residues" evidence="4">
    <location>
        <begin position="396"/>
        <end position="414"/>
    </location>
</feature>
<dbReference type="SUPFAM" id="SSF46689">
    <property type="entry name" value="Homeodomain-like"/>
    <property type="match status" value="1"/>
</dbReference>
<dbReference type="InterPro" id="IPR051651">
    <property type="entry name" value="DMTF1_DNA-bind_reg"/>
</dbReference>
<feature type="compositionally biased region" description="Low complexity" evidence="4">
    <location>
        <begin position="797"/>
        <end position="812"/>
    </location>
</feature>
<dbReference type="SMART" id="SM00717">
    <property type="entry name" value="SANT"/>
    <property type="match status" value="3"/>
</dbReference>
<feature type="compositionally biased region" description="Basic residues" evidence="4">
    <location>
        <begin position="162"/>
        <end position="175"/>
    </location>
</feature>
<feature type="compositionally biased region" description="Basic residues" evidence="4">
    <location>
        <begin position="32"/>
        <end position="46"/>
    </location>
</feature>
<keyword evidence="8" id="KW-1185">Reference proteome</keyword>
<dbReference type="CDD" id="cd00167">
    <property type="entry name" value="SANT"/>
    <property type="match status" value="2"/>
</dbReference>
<feature type="compositionally biased region" description="Low complexity" evidence="4">
    <location>
        <begin position="179"/>
        <end position="194"/>
    </location>
</feature>
<dbReference type="InterPro" id="IPR017930">
    <property type="entry name" value="Myb_dom"/>
</dbReference>
<proteinExistence type="predicted"/>
<name>A0A0D6EHU5_SPOSA</name>
<dbReference type="Proteomes" id="UP000243876">
    <property type="component" value="Unassembled WGS sequence"/>
</dbReference>
<accession>A0A0D6EHU5</accession>
<feature type="compositionally biased region" description="Acidic residues" evidence="4">
    <location>
        <begin position="813"/>
        <end position="830"/>
    </location>
</feature>
<comment type="subcellular location">
    <subcellularLocation>
        <location evidence="1">Nucleus</location>
    </subcellularLocation>
</comment>
<feature type="compositionally biased region" description="Basic residues" evidence="4">
    <location>
        <begin position="375"/>
        <end position="395"/>
    </location>
</feature>
<reference evidence="8" key="1">
    <citation type="submission" date="2015-02" db="EMBL/GenBank/DDBJ databases">
        <authorList>
            <person name="Gon?alves P."/>
        </authorList>
    </citation>
    <scope>NUCLEOTIDE SEQUENCE [LARGE SCALE GENOMIC DNA]</scope>
</reference>
<feature type="compositionally biased region" description="Polar residues" evidence="4">
    <location>
        <begin position="313"/>
        <end position="330"/>
    </location>
</feature>
<evidence type="ECO:0000313" key="7">
    <source>
        <dbReference type="EMBL" id="CEQ39348.1"/>
    </source>
</evidence>
<dbReference type="GO" id="GO:0005634">
    <property type="term" value="C:nucleus"/>
    <property type="evidence" value="ECO:0007669"/>
    <property type="project" value="UniProtKB-SubCell"/>
</dbReference>
<dbReference type="Gene3D" id="1.10.10.60">
    <property type="entry name" value="Homeodomain-like"/>
    <property type="match status" value="2"/>
</dbReference>
<dbReference type="GO" id="GO:0000976">
    <property type="term" value="F:transcription cis-regulatory region binding"/>
    <property type="evidence" value="ECO:0007669"/>
    <property type="project" value="TreeGrafter"/>
</dbReference>
<keyword evidence="2" id="KW-0238">DNA-binding</keyword>
<evidence type="ECO:0000256" key="4">
    <source>
        <dbReference type="SAM" id="MobiDB-lite"/>
    </source>
</evidence>
<feature type="region of interest" description="Disordered" evidence="4">
    <location>
        <begin position="353"/>
        <end position="448"/>
    </location>
</feature>
<dbReference type="PANTHER" id="PTHR46380">
    <property type="entry name" value="CYCLIN-D-BINDING MYB-LIKE TRANSCRIPTION FACTOR 1"/>
    <property type="match status" value="1"/>
</dbReference>
<sequence length="865" mass="95294">MAKRHRPSLSNAPTIAPTVELAPDGDLQPSIKKAKQRDKKRKHKHKQDTPASTSADATAAERGQDSVDADGAGGEDAKTTGHPDQPILTGHTKEAKAPRKAAETAAALRTSTPAAAPAYAEELDENAHHGATNDEDHEEQEQQPARKKAKKNRDKETDSSTKSKKSKKGKMKDKKRFAEAQAAEQEQVQSSAQSHPMDVDQLDLSRDGPALSAAAIMADIHRSNQPDIQVNAYDPYPTAAPSAYFLPAYTPVASTSTSHRHHTSGDIPVDPVLLAQSHAPQTRPQATIQPSDPSIRSRTQSIDFRSFGLPTEQEASTSASQLADRSTSVSVPGADARQGDPVFESLFDALQGAGVGTPAPKREGEGEEAVAEGNRKKKKKKSAEKKDKKEKKDRKSTKEAKGKDKDQDKEEAKDKKVKSYKSKKKVATISGDDADGDSDGEAVGKELPAKAAPLDLNIDDDEEIERPVPRTGAFWTQLQTKWMPVKELKQLAADHNATYKLGKFSASEDKLIEHTLRAYRAQHGLTQDELVTLLTTKRDLHKAAPFAANEAWQQLGRVLVERPLLAIYNHVKRLYSPDAKRGKWTGEEDEALRAAVKQWGNSWEKIAQLVGRTGGDCRDRWTKQLSNGAESRHGKWSVEEEDQLRSLQAKHGNSWKVISEKMGGVRTPTQCRIKWKDFMVRRDNVKDAVFADPTEKEAWRWKRQNTSTLIHVVADLAVHDESEIDWKLIDEPSLAMHGPKNLRDRFRFLMKNAAKEIREKEGLPEEAKVPYKKVLALVLTQFPERGKAPRKSYAQSASGKRAAGRAKSAAEVVSEDESSDEGDEDEDEDDHVAFALGALPDLPVPLGVQSMVERLNAQMAGDLEV</sequence>
<evidence type="ECO:0000256" key="1">
    <source>
        <dbReference type="ARBA" id="ARBA00004123"/>
    </source>
</evidence>
<dbReference type="PROSITE" id="PS51294">
    <property type="entry name" value="HTH_MYB"/>
    <property type="match status" value="2"/>
</dbReference>
<evidence type="ECO:0000256" key="2">
    <source>
        <dbReference type="ARBA" id="ARBA00023125"/>
    </source>
</evidence>
<dbReference type="GO" id="GO:0003700">
    <property type="term" value="F:DNA-binding transcription factor activity"/>
    <property type="evidence" value="ECO:0007669"/>
    <property type="project" value="TreeGrafter"/>
</dbReference>
<organism evidence="7 8">
    <name type="scientific">Sporidiobolus salmonicolor</name>
    <name type="common">Yeast-like fungus</name>
    <name type="synonym">Sporobolomyces salmonicolor</name>
    <dbReference type="NCBI Taxonomy" id="5005"/>
    <lineage>
        <taxon>Eukaryota</taxon>
        <taxon>Fungi</taxon>
        <taxon>Dikarya</taxon>
        <taxon>Basidiomycota</taxon>
        <taxon>Pucciniomycotina</taxon>
        <taxon>Microbotryomycetes</taxon>
        <taxon>Sporidiobolales</taxon>
        <taxon>Sporidiobolaceae</taxon>
        <taxon>Sporobolomyces</taxon>
    </lineage>
</organism>
<dbReference type="PROSITE" id="PS50090">
    <property type="entry name" value="MYB_LIKE"/>
    <property type="match status" value="2"/>
</dbReference>
<feature type="compositionally biased region" description="Basic and acidic residues" evidence="4">
    <location>
        <begin position="91"/>
        <end position="102"/>
    </location>
</feature>
<feature type="compositionally biased region" description="Low complexity" evidence="4">
    <location>
        <begin position="49"/>
        <end position="60"/>
    </location>
</feature>
<evidence type="ECO:0000313" key="8">
    <source>
        <dbReference type="Proteomes" id="UP000243876"/>
    </source>
</evidence>
<evidence type="ECO:0000259" key="6">
    <source>
        <dbReference type="PROSITE" id="PS51294"/>
    </source>
</evidence>
<dbReference type="Pfam" id="PF00249">
    <property type="entry name" value="Myb_DNA-binding"/>
    <property type="match status" value="2"/>
</dbReference>
<feature type="domain" description="HTH myb-type" evidence="6">
    <location>
        <begin position="632"/>
        <end position="683"/>
    </location>
</feature>
<dbReference type="EMBL" id="CENE01000002">
    <property type="protein sequence ID" value="CEQ39348.1"/>
    <property type="molecule type" value="Genomic_DNA"/>
</dbReference>
<feature type="region of interest" description="Disordered" evidence="4">
    <location>
        <begin position="1"/>
        <end position="204"/>
    </location>
</feature>
<gene>
    <name evidence="7" type="primary">SPOSA6832_00852</name>
</gene>
<feature type="domain" description="HTH myb-type" evidence="6">
    <location>
        <begin position="576"/>
        <end position="629"/>
    </location>
</feature>
<feature type="compositionally biased region" description="Low complexity" evidence="4">
    <location>
        <begin position="103"/>
        <end position="118"/>
    </location>
</feature>
<feature type="compositionally biased region" description="Basic residues" evidence="4">
    <location>
        <begin position="415"/>
        <end position="426"/>
    </location>
</feature>
<keyword evidence="3" id="KW-0539">Nucleus</keyword>